<protein>
    <submittedName>
        <fullName evidence="2">Uncharacterized protein</fullName>
    </submittedName>
</protein>
<accession>A0ABY2XNF2</accession>
<dbReference type="InterPro" id="IPR022519">
    <property type="entry name" value="Gloeo/Verruco_rpt"/>
</dbReference>
<organism evidence="2 3">
    <name type="scientific">Alloalcanivorax gelatiniphagus</name>
    <dbReference type="NCBI Taxonomy" id="1194167"/>
    <lineage>
        <taxon>Bacteria</taxon>
        <taxon>Pseudomonadati</taxon>
        <taxon>Pseudomonadota</taxon>
        <taxon>Gammaproteobacteria</taxon>
        <taxon>Oceanospirillales</taxon>
        <taxon>Alcanivoracaceae</taxon>
        <taxon>Alloalcanivorax</taxon>
    </lineage>
</organism>
<comment type="caution">
    <text evidence="2">The sequence shown here is derived from an EMBL/GenBank/DDBJ whole genome shotgun (WGS) entry which is preliminary data.</text>
</comment>
<dbReference type="NCBIfam" id="TIGR03803">
    <property type="entry name" value="Gloeo_Verruco"/>
    <property type="match status" value="1"/>
</dbReference>
<gene>
    <name evidence="2" type="ORF">FGS76_08160</name>
</gene>
<reference evidence="2 3" key="1">
    <citation type="submission" date="2019-05" db="EMBL/GenBank/DDBJ databases">
        <title>Genome of Alcanivorax gelatiniphagus, an oil degrading marine bacteria.</title>
        <authorList>
            <person name="Kwon K.K."/>
        </authorList>
    </citation>
    <scope>NUCLEOTIDE SEQUENCE [LARGE SCALE GENOMIC DNA]</scope>
    <source>
        <strain evidence="2 3">MEBiC 08158</strain>
    </source>
</reference>
<dbReference type="EMBL" id="VCQT01000027">
    <property type="protein sequence ID" value="TMW13029.1"/>
    <property type="molecule type" value="Genomic_DNA"/>
</dbReference>
<evidence type="ECO:0000313" key="2">
    <source>
        <dbReference type="EMBL" id="TMW13029.1"/>
    </source>
</evidence>
<keyword evidence="3" id="KW-1185">Reference proteome</keyword>
<dbReference type="RefSeq" id="WP_138772133.1">
    <property type="nucleotide sequence ID" value="NZ_JBHSSX010000128.1"/>
</dbReference>
<evidence type="ECO:0000313" key="3">
    <source>
        <dbReference type="Proteomes" id="UP000739180"/>
    </source>
</evidence>
<name>A0ABY2XNF2_9GAMM</name>
<sequence length="567" mass="57935">MTRSVFSGAPARLLGLGLTLMTVGTPALADLTPRVLHHFEAADAGNGANPYQPPVYRADDGALLGVTSMGGGAMAGTYYQLQDGPAPAYQASAFAEAGALGLGTGLVVDSQGRAYLGSSPFMGTPGLFRWVAGGTPVNAVSGALPGGSEEAFRPRGLFAVDADDNVYFGGGTGRLGNGLFRLDADGALTWLVDFQLPAYVEGDGGPHSIYLKGQYPVALAVDDAAGMLYGINVRDQSGGAGDVSSVPDGDETAGTLFSVDLSQAVGRGATPVTLLHTFAKNAEGEIKGNDAGQQALVWDGEWLYGTTTLIVWRYRIGDADSFTVLHRFGDGEDEDGETPRGPLVLARDGNLYGTTERTSAAGAGALYRIRVGAATDRADDAYELLHLFDVESDGAFANGLSAGPVNQATQILYGATRFGGATGDTVAANNATGNGTVYALDLPLPATANIDIQAQPATLTEGESTTLTWSVTGADQCVGEGKWGGNKALQGSETLTPDVTGEFTYTLTCVDGDDQTVSASATVTVNASSGEGTEGSEEESGGGGGGGGSAHYLMLLALAVLLRRRAA</sequence>
<evidence type="ECO:0000256" key="1">
    <source>
        <dbReference type="SAM" id="MobiDB-lite"/>
    </source>
</evidence>
<feature type="region of interest" description="Disordered" evidence="1">
    <location>
        <begin position="525"/>
        <end position="546"/>
    </location>
</feature>
<proteinExistence type="predicted"/>
<dbReference type="Proteomes" id="UP000739180">
    <property type="component" value="Unassembled WGS sequence"/>
</dbReference>